<keyword evidence="1" id="KW-0812">Transmembrane</keyword>
<reference evidence="3 4" key="1">
    <citation type="submission" date="2022-05" db="EMBL/GenBank/DDBJ databases">
        <title>Chromosome-level reference genomes for two strains of Caenorhabditis briggsae: an improved platform for comparative genomics.</title>
        <authorList>
            <person name="Stevens L."/>
            <person name="Andersen E.C."/>
        </authorList>
    </citation>
    <scope>NUCLEOTIDE SEQUENCE [LARGE SCALE GENOMIC DNA]</scope>
    <source>
        <strain evidence="3">QX1410_ONT</strain>
        <tissue evidence="3">Whole-organism</tissue>
    </source>
</reference>
<evidence type="ECO:0000256" key="1">
    <source>
        <dbReference type="SAM" id="Phobius"/>
    </source>
</evidence>
<dbReference type="OMA" id="FFGKLTM"/>
<name>A0AAE9IRM8_CAEBR</name>
<keyword evidence="2" id="KW-0732">Signal</keyword>
<proteinExistence type="predicted"/>
<feature type="transmembrane region" description="Helical" evidence="1">
    <location>
        <begin position="272"/>
        <end position="295"/>
    </location>
</feature>
<evidence type="ECO:0000313" key="4">
    <source>
        <dbReference type="Proteomes" id="UP000827892"/>
    </source>
</evidence>
<protein>
    <submittedName>
        <fullName evidence="3">Uncharacterized protein</fullName>
    </submittedName>
</protein>
<dbReference type="AlphaFoldDB" id="A0AAE9IRM8"/>
<feature type="chain" id="PRO_5042291972" evidence="2">
    <location>
        <begin position="20"/>
        <end position="326"/>
    </location>
</feature>
<sequence length="326" mass="37155">MKTLILWLLVTQPFMTALANSECHSVYSRECWPRKIQEMVGMMAGEDIERYNCSGKTEMQWMETGKTSIVWGVYYIATGLFFQIIGWPILMILIFKMDGLTVHRILAFIGFVGITEIWGNSIWPGISVIMGTVYCSHPFVTTFFGKLTMVQWVLGSTTAIFLGIHRLSNLFTKNRTENNWKTIGWFSLFVVYSLYGSLFYDTVLFNSRYMAPLLNPQIDPQSTDYTNYFLRFHNITVSIALVLIYGIIAAIWSRREIVVSSSYVSRTQASILIQSLIISATYAVPAIFFDLMYYIKDCPASFTMAADLSYQLSGGEILKPYGTMVL</sequence>
<dbReference type="Proteomes" id="UP000827892">
    <property type="component" value="Chromosome III"/>
</dbReference>
<feature type="transmembrane region" description="Helical" evidence="1">
    <location>
        <begin position="143"/>
        <end position="162"/>
    </location>
</feature>
<feature type="transmembrane region" description="Helical" evidence="1">
    <location>
        <begin position="105"/>
        <end position="123"/>
    </location>
</feature>
<feature type="signal peptide" evidence="2">
    <location>
        <begin position="1"/>
        <end position="19"/>
    </location>
</feature>
<feature type="transmembrane region" description="Helical" evidence="1">
    <location>
        <begin position="69"/>
        <end position="93"/>
    </location>
</feature>
<accession>A0AAE9IRM8</accession>
<gene>
    <name evidence="3" type="ORF">L3Y34_001762</name>
</gene>
<evidence type="ECO:0000256" key="2">
    <source>
        <dbReference type="SAM" id="SignalP"/>
    </source>
</evidence>
<dbReference type="InterPro" id="IPR019425">
    <property type="entry name" value="7TM_GPCR_serpentine_rcpt_Srt"/>
</dbReference>
<feature type="transmembrane region" description="Helical" evidence="1">
    <location>
        <begin position="183"/>
        <end position="200"/>
    </location>
</feature>
<dbReference type="Pfam" id="PF10321">
    <property type="entry name" value="7TM_GPCR_Srt"/>
    <property type="match status" value="1"/>
</dbReference>
<dbReference type="PANTHER" id="PTHR23021">
    <property type="entry name" value="SERPENTINE RECEPTOR, CLASS T"/>
    <property type="match status" value="1"/>
</dbReference>
<feature type="transmembrane region" description="Helical" evidence="1">
    <location>
        <begin position="232"/>
        <end position="252"/>
    </location>
</feature>
<keyword evidence="1" id="KW-0472">Membrane</keyword>
<dbReference type="RefSeq" id="XP_002641582.2">
    <property type="nucleotide sequence ID" value="XM_002641536.2"/>
</dbReference>
<keyword evidence="1" id="KW-1133">Transmembrane helix</keyword>
<dbReference type="EMBL" id="CP090893">
    <property type="protein sequence ID" value="ULU01681.1"/>
    <property type="molecule type" value="Genomic_DNA"/>
</dbReference>
<dbReference type="KEGG" id="cbr:CBG_09884"/>
<dbReference type="PANTHER" id="PTHR23021:SF28">
    <property type="entry name" value="SERPENTINE RECEPTOR, CLASS T-RELATED"/>
    <property type="match status" value="1"/>
</dbReference>
<evidence type="ECO:0000313" key="3">
    <source>
        <dbReference type="EMBL" id="ULU01681.1"/>
    </source>
</evidence>
<organism evidence="3 4">
    <name type="scientific">Caenorhabditis briggsae</name>
    <dbReference type="NCBI Taxonomy" id="6238"/>
    <lineage>
        <taxon>Eukaryota</taxon>
        <taxon>Metazoa</taxon>
        <taxon>Ecdysozoa</taxon>
        <taxon>Nematoda</taxon>
        <taxon>Chromadorea</taxon>
        <taxon>Rhabditida</taxon>
        <taxon>Rhabditina</taxon>
        <taxon>Rhabditomorpha</taxon>
        <taxon>Rhabditoidea</taxon>
        <taxon>Rhabditidae</taxon>
        <taxon>Peloderinae</taxon>
        <taxon>Caenorhabditis</taxon>
    </lineage>
</organism>